<dbReference type="InterPro" id="IPR020568">
    <property type="entry name" value="Ribosomal_Su5_D2-typ_SF"/>
</dbReference>
<dbReference type="EC" id="2.7.1.6" evidence="3"/>
<keyword evidence="20" id="KW-1185">Reference proteome</keyword>
<dbReference type="Gene3D" id="3.30.70.3170">
    <property type="match status" value="1"/>
</dbReference>
<dbReference type="Proteomes" id="UP001172159">
    <property type="component" value="Unassembled WGS sequence"/>
</dbReference>
<dbReference type="InterPro" id="IPR000705">
    <property type="entry name" value="Galactokinase"/>
</dbReference>
<keyword evidence="19" id="KW-0689">Ribosomal protein</keyword>
<evidence type="ECO:0000259" key="18">
    <source>
        <dbReference type="Pfam" id="PF10509"/>
    </source>
</evidence>
<comment type="similarity">
    <text evidence="2">Belongs to the GHMP kinase family. GalK subfamily.</text>
</comment>
<feature type="domain" description="Galactokinase N-terminal" evidence="18">
    <location>
        <begin position="33"/>
        <end position="80"/>
    </location>
</feature>
<evidence type="ECO:0000256" key="10">
    <source>
        <dbReference type="ARBA" id="ARBA00023144"/>
    </source>
</evidence>
<keyword evidence="13" id="KW-0119">Carbohydrate metabolism</keyword>
<evidence type="ECO:0000259" key="16">
    <source>
        <dbReference type="Pfam" id="PF00288"/>
    </source>
</evidence>
<evidence type="ECO:0000256" key="12">
    <source>
        <dbReference type="ARBA" id="ARBA00023221"/>
    </source>
</evidence>
<keyword evidence="9" id="KW-0756">Sterol biosynthesis</keyword>
<dbReference type="NCBIfam" id="TIGR00131">
    <property type="entry name" value="gal_kin"/>
    <property type="match status" value="1"/>
</dbReference>
<dbReference type="PIRSF" id="PIRSF000530">
    <property type="entry name" value="Galactokinase"/>
    <property type="match status" value="1"/>
</dbReference>
<comment type="pathway">
    <text evidence="1">Carbohydrate metabolism; galactose metabolism.</text>
</comment>
<dbReference type="GO" id="GO:0005840">
    <property type="term" value="C:ribosome"/>
    <property type="evidence" value="ECO:0007669"/>
    <property type="project" value="UniProtKB-KW"/>
</dbReference>
<keyword evidence="8" id="KW-0067">ATP-binding</keyword>
<evidence type="ECO:0000256" key="8">
    <source>
        <dbReference type="ARBA" id="ARBA00022840"/>
    </source>
</evidence>
<dbReference type="GO" id="GO:0004335">
    <property type="term" value="F:galactokinase activity"/>
    <property type="evidence" value="ECO:0007669"/>
    <property type="project" value="UniProtKB-EC"/>
</dbReference>
<dbReference type="InterPro" id="IPR006203">
    <property type="entry name" value="GHMP_knse_ATP-bd_CS"/>
</dbReference>
<dbReference type="GO" id="GO:0016126">
    <property type="term" value="P:sterol biosynthetic process"/>
    <property type="evidence" value="ECO:0007669"/>
    <property type="project" value="UniProtKB-KW"/>
</dbReference>
<evidence type="ECO:0000256" key="7">
    <source>
        <dbReference type="ARBA" id="ARBA00022777"/>
    </source>
</evidence>
<keyword evidence="10" id="KW-0299">Galactose metabolism</keyword>
<keyword evidence="19" id="KW-0687">Ribonucleoprotein</keyword>
<proteinExistence type="inferred from homology"/>
<dbReference type="InterPro" id="IPR006204">
    <property type="entry name" value="GHMP_kinase_N_dom"/>
</dbReference>
<keyword evidence="6" id="KW-0547">Nucleotide-binding</keyword>
<keyword evidence="7" id="KW-0418">Kinase</keyword>
<dbReference type="GO" id="GO:0006012">
    <property type="term" value="P:galactose metabolic process"/>
    <property type="evidence" value="ECO:0007669"/>
    <property type="project" value="UniProtKB-KW"/>
</dbReference>
<dbReference type="GO" id="GO:0005524">
    <property type="term" value="F:ATP binding"/>
    <property type="evidence" value="ECO:0007669"/>
    <property type="project" value="UniProtKB-KW"/>
</dbReference>
<evidence type="ECO:0000313" key="20">
    <source>
        <dbReference type="Proteomes" id="UP001172159"/>
    </source>
</evidence>
<keyword evidence="12" id="KW-0443">Lipid metabolism</keyword>
<dbReference type="EMBL" id="JAUKTV010000003">
    <property type="protein sequence ID" value="KAK0742144.1"/>
    <property type="molecule type" value="Genomic_DNA"/>
</dbReference>
<dbReference type="SUPFAM" id="SSF54211">
    <property type="entry name" value="Ribosomal protein S5 domain 2-like"/>
    <property type="match status" value="1"/>
</dbReference>
<dbReference type="InterPro" id="IPR013750">
    <property type="entry name" value="GHMP_kinase_C_dom"/>
</dbReference>
<dbReference type="InterPro" id="IPR019741">
    <property type="entry name" value="Galactokinase_CS"/>
</dbReference>
<evidence type="ECO:0000256" key="4">
    <source>
        <dbReference type="ARBA" id="ARBA00019487"/>
    </source>
</evidence>
<dbReference type="FunFam" id="1.20.1440.340:FF:000003">
    <property type="entry name" value="GAL1p Galactokinase"/>
    <property type="match status" value="1"/>
</dbReference>
<dbReference type="FunFam" id="3.30.230.10:FF:000102">
    <property type="entry name" value="Similar to galactokinase"/>
    <property type="match status" value="1"/>
</dbReference>
<reference evidence="19" key="1">
    <citation type="submission" date="2023-06" db="EMBL/GenBank/DDBJ databases">
        <title>Genome-scale phylogeny and comparative genomics of the fungal order Sordariales.</title>
        <authorList>
            <consortium name="Lawrence Berkeley National Laboratory"/>
            <person name="Hensen N."/>
            <person name="Bonometti L."/>
            <person name="Westerberg I."/>
            <person name="Brannstrom I.O."/>
            <person name="Guillou S."/>
            <person name="Cros-Aarteil S."/>
            <person name="Calhoun S."/>
            <person name="Haridas S."/>
            <person name="Kuo A."/>
            <person name="Mondo S."/>
            <person name="Pangilinan J."/>
            <person name="Riley R."/>
            <person name="Labutti K."/>
            <person name="Andreopoulos B."/>
            <person name="Lipzen A."/>
            <person name="Chen C."/>
            <person name="Yanf M."/>
            <person name="Daum C."/>
            <person name="Ng V."/>
            <person name="Clum A."/>
            <person name="Steindorff A."/>
            <person name="Ohm R."/>
            <person name="Martin F."/>
            <person name="Silar P."/>
            <person name="Natvig D."/>
            <person name="Lalanne C."/>
            <person name="Gautier V."/>
            <person name="Ament-Velasquez S.L."/>
            <person name="Kruys A."/>
            <person name="Hutchinson M.I."/>
            <person name="Powell A.J."/>
            <person name="Barry K."/>
            <person name="Miller A.N."/>
            <person name="Grigoriev I.V."/>
            <person name="Debuchy R."/>
            <person name="Gladieux P."/>
            <person name="Thoren M.H."/>
            <person name="Johannesson H."/>
        </authorList>
    </citation>
    <scope>NUCLEOTIDE SEQUENCE</scope>
    <source>
        <strain evidence="19">CBS 540.89</strain>
    </source>
</reference>
<dbReference type="Pfam" id="PF10509">
    <property type="entry name" value="GalKase_gal_bdg"/>
    <property type="match status" value="1"/>
</dbReference>
<evidence type="ECO:0000256" key="1">
    <source>
        <dbReference type="ARBA" id="ARBA00004947"/>
    </source>
</evidence>
<evidence type="ECO:0000256" key="15">
    <source>
        <dbReference type="ARBA" id="ARBA00049538"/>
    </source>
</evidence>
<evidence type="ECO:0000256" key="11">
    <source>
        <dbReference type="ARBA" id="ARBA00023166"/>
    </source>
</evidence>
<evidence type="ECO:0000256" key="3">
    <source>
        <dbReference type="ARBA" id="ARBA00012315"/>
    </source>
</evidence>
<keyword evidence="12" id="KW-0753">Steroid metabolism</keyword>
<evidence type="ECO:0000256" key="14">
    <source>
        <dbReference type="ARBA" id="ARBA00029590"/>
    </source>
</evidence>
<dbReference type="Gene3D" id="3.30.230.10">
    <property type="match status" value="1"/>
</dbReference>
<dbReference type="PRINTS" id="PR00473">
    <property type="entry name" value="GALCTOKINASE"/>
</dbReference>
<evidence type="ECO:0000259" key="17">
    <source>
        <dbReference type="Pfam" id="PF08544"/>
    </source>
</evidence>
<comment type="catalytic activity">
    <reaction evidence="15">
        <text>alpha-D-galactose + ATP = alpha-D-galactose 1-phosphate + ADP + H(+)</text>
        <dbReference type="Rhea" id="RHEA:13553"/>
        <dbReference type="ChEBI" id="CHEBI:15378"/>
        <dbReference type="ChEBI" id="CHEBI:28061"/>
        <dbReference type="ChEBI" id="CHEBI:30616"/>
        <dbReference type="ChEBI" id="CHEBI:58336"/>
        <dbReference type="ChEBI" id="CHEBI:456216"/>
        <dbReference type="EC" id="2.7.1.6"/>
    </reaction>
    <physiologicalReaction direction="left-to-right" evidence="15">
        <dbReference type="Rhea" id="RHEA:13554"/>
    </physiologicalReaction>
</comment>
<protein>
    <recommendedName>
        <fullName evidence="4">Galactokinase</fullName>
        <ecNumber evidence="3">2.7.1.6</ecNumber>
    </recommendedName>
    <alternativeName>
        <fullName evidence="14">Galactose kinase</fullName>
    </alternativeName>
</protein>
<dbReference type="AlphaFoldDB" id="A0AA40EMN2"/>
<dbReference type="PANTHER" id="PTHR10457">
    <property type="entry name" value="MEVALONATE KINASE/GALACTOKINASE"/>
    <property type="match status" value="1"/>
</dbReference>
<dbReference type="GO" id="GO:0005829">
    <property type="term" value="C:cytosol"/>
    <property type="evidence" value="ECO:0007669"/>
    <property type="project" value="TreeGrafter"/>
</dbReference>
<dbReference type="PROSITE" id="PS00106">
    <property type="entry name" value="GALACTOKINASE"/>
    <property type="match status" value="1"/>
</dbReference>
<dbReference type="InterPro" id="IPR006206">
    <property type="entry name" value="Mevalonate/galactokinase"/>
</dbReference>
<dbReference type="Gene3D" id="1.20.1440.340">
    <property type="match status" value="1"/>
</dbReference>
<gene>
    <name evidence="19" type="ORF">B0T21DRAFT_408983</name>
</gene>
<dbReference type="PANTHER" id="PTHR10457:SF7">
    <property type="entry name" value="GALACTOKINASE-RELATED"/>
    <property type="match status" value="1"/>
</dbReference>
<keyword evidence="11" id="KW-1207">Sterol metabolism</keyword>
<keyword evidence="5" id="KW-0808">Transferase</keyword>
<dbReference type="InterPro" id="IPR019539">
    <property type="entry name" value="GalKase_N"/>
</dbReference>
<dbReference type="InterPro" id="IPR036554">
    <property type="entry name" value="GHMP_kinase_C_sf"/>
</dbReference>
<organism evidence="19 20">
    <name type="scientific">Apiosordaria backusii</name>
    <dbReference type="NCBI Taxonomy" id="314023"/>
    <lineage>
        <taxon>Eukaryota</taxon>
        <taxon>Fungi</taxon>
        <taxon>Dikarya</taxon>
        <taxon>Ascomycota</taxon>
        <taxon>Pezizomycotina</taxon>
        <taxon>Sordariomycetes</taxon>
        <taxon>Sordariomycetidae</taxon>
        <taxon>Sordariales</taxon>
        <taxon>Lasiosphaeriaceae</taxon>
        <taxon>Apiosordaria</taxon>
    </lineage>
</organism>
<evidence type="ECO:0000256" key="13">
    <source>
        <dbReference type="ARBA" id="ARBA00023277"/>
    </source>
</evidence>
<dbReference type="PRINTS" id="PR00959">
    <property type="entry name" value="MEVGALKINASE"/>
</dbReference>
<keyword evidence="9" id="KW-0752">Steroid biosynthesis</keyword>
<evidence type="ECO:0000256" key="2">
    <source>
        <dbReference type="ARBA" id="ARBA00006566"/>
    </source>
</evidence>
<feature type="domain" description="GHMP kinase N-terminal" evidence="16">
    <location>
        <begin position="135"/>
        <end position="222"/>
    </location>
</feature>
<name>A0AA40EMN2_9PEZI</name>
<evidence type="ECO:0000256" key="5">
    <source>
        <dbReference type="ARBA" id="ARBA00022679"/>
    </source>
</evidence>
<keyword evidence="9" id="KW-0444">Lipid biosynthesis</keyword>
<sequence length="540" mass="58631">MTGSVPVASSLSDIYTIDALGAQAKRWNTLLTRFQTIYGQPAEFVARSPGRVNIIGEHIDYSLYPVLPMAITADALLAVSTNIASTNVKEGHYKIKIANVQDAKFPAHEFDIPYDAVDIDATVHEWTNYFKSGLRGALELLRKKHGDGFKPKSMQILMDGTVPAGGGLSSSAAFVSSSALAVMVANGEKTVDKTELTELAIVSERAVGVNSGGMDQAASVFSERGSALFVSFTPSLKARPVSFPKTNPELTFLIAQSFVTADKFVTGPIHYNLRVVECSLAAAYLNAVLNPPGTQLPSDASPLSVSLHGFHETYFALQEHSSGATSSKSVQDQLEELVSLTEKTLDKKEGYSREEIAAVLGIDVDELNKQFTSRFPVRAERFKLRQRALHVFSEALRVLKFMALLEQQPANTDDTTEYNAQLGDLLNQTQDSCRDVYECSCKEIDELCSIARKAGSYGSRLTGAGWGGCSVHLVPADKVKAVKEAWERDYYSKLELTEEQKEAAVVVSKPGSGSAVYLVEDRGPVVVDDRISDGLRMAGH</sequence>
<evidence type="ECO:0000313" key="19">
    <source>
        <dbReference type="EMBL" id="KAK0742144.1"/>
    </source>
</evidence>
<dbReference type="PROSITE" id="PS00627">
    <property type="entry name" value="GHMP_KINASES_ATP"/>
    <property type="match status" value="1"/>
</dbReference>
<dbReference type="Pfam" id="PF08544">
    <property type="entry name" value="GHMP_kinases_C"/>
    <property type="match status" value="1"/>
</dbReference>
<dbReference type="InterPro" id="IPR014721">
    <property type="entry name" value="Ribsml_uS5_D2-typ_fold_subgr"/>
</dbReference>
<dbReference type="Pfam" id="PF00288">
    <property type="entry name" value="GHMP_kinases_N"/>
    <property type="match status" value="1"/>
</dbReference>
<evidence type="ECO:0000256" key="9">
    <source>
        <dbReference type="ARBA" id="ARBA00023011"/>
    </source>
</evidence>
<feature type="domain" description="GHMP kinase C-terminal" evidence="17">
    <location>
        <begin position="421"/>
        <end position="491"/>
    </location>
</feature>
<comment type="caution">
    <text evidence="19">The sequence shown here is derived from an EMBL/GenBank/DDBJ whole genome shotgun (WGS) entry which is preliminary data.</text>
</comment>
<evidence type="ECO:0000256" key="6">
    <source>
        <dbReference type="ARBA" id="ARBA00022741"/>
    </source>
</evidence>
<dbReference type="SUPFAM" id="SSF55060">
    <property type="entry name" value="GHMP Kinase, C-terminal domain"/>
    <property type="match status" value="1"/>
</dbReference>
<accession>A0AA40EMN2</accession>